<feature type="region of interest" description="Disordered" evidence="1">
    <location>
        <begin position="56"/>
        <end position="88"/>
    </location>
</feature>
<gene>
    <name evidence="2" type="ORF">M408DRAFT_11122</name>
</gene>
<dbReference type="HOGENOM" id="CLU_486761_0_0_1"/>
<dbReference type="STRING" id="933852.A0A0C3AW95"/>
<evidence type="ECO:0000313" key="3">
    <source>
        <dbReference type="Proteomes" id="UP000054097"/>
    </source>
</evidence>
<evidence type="ECO:0000313" key="2">
    <source>
        <dbReference type="EMBL" id="KIM24254.1"/>
    </source>
</evidence>
<evidence type="ECO:0008006" key="4">
    <source>
        <dbReference type="Google" id="ProtNLM"/>
    </source>
</evidence>
<keyword evidence="3" id="KW-1185">Reference proteome</keyword>
<dbReference type="EMBL" id="KN824326">
    <property type="protein sequence ID" value="KIM24254.1"/>
    <property type="molecule type" value="Genomic_DNA"/>
</dbReference>
<feature type="compositionally biased region" description="Low complexity" evidence="1">
    <location>
        <begin position="532"/>
        <end position="542"/>
    </location>
</feature>
<feature type="compositionally biased region" description="Pro residues" evidence="1">
    <location>
        <begin position="25"/>
        <end position="35"/>
    </location>
</feature>
<accession>A0A0C3AW95</accession>
<dbReference type="OrthoDB" id="2555515at2759"/>
<feature type="compositionally biased region" description="Basic and acidic residues" evidence="1">
    <location>
        <begin position="518"/>
        <end position="530"/>
    </location>
</feature>
<organism evidence="2 3">
    <name type="scientific">Serendipita vermifera MAFF 305830</name>
    <dbReference type="NCBI Taxonomy" id="933852"/>
    <lineage>
        <taxon>Eukaryota</taxon>
        <taxon>Fungi</taxon>
        <taxon>Dikarya</taxon>
        <taxon>Basidiomycota</taxon>
        <taxon>Agaricomycotina</taxon>
        <taxon>Agaricomycetes</taxon>
        <taxon>Sebacinales</taxon>
        <taxon>Serendipitaceae</taxon>
        <taxon>Serendipita</taxon>
    </lineage>
</organism>
<feature type="region of interest" description="Disordered" evidence="1">
    <location>
        <begin position="299"/>
        <end position="368"/>
    </location>
</feature>
<reference evidence="2 3" key="1">
    <citation type="submission" date="2014-04" db="EMBL/GenBank/DDBJ databases">
        <authorList>
            <consortium name="DOE Joint Genome Institute"/>
            <person name="Kuo A."/>
            <person name="Zuccaro A."/>
            <person name="Kohler A."/>
            <person name="Nagy L.G."/>
            <person name="Floudas D."/>
            <person name="Copeland A."/>
            <person name="Barry K.W."/>
            <person name="Cichocki N."/>
            <person name="Veneault-Fourrey C."/>
            <person name="LaButti K."/>
            <person name="Lindquist E.A."/>
            <person name="Lipzen A."/>
            <person name="Lundell T."/>
            <person name="Morin E."/>
            <person name="Murat C."/>
            <person name="Sun H."/>
            <person name="Tunlid A."/>
            <person name="Henrissat B."/>
            <person name="Grigoriev I.V."/>
            <person name="Hibbett D.S."/>
            <person name="Martin F."/>
            <person name="Nordberg H.P."/>
            <person name="Cantor M.N."/>
            <person name="Hua S.X."/>
        </authorList>
    </citation>
    <scope>NUCLEOTIDE SEQUENCE [LARGE SCALE GENOMIC DNA]</scope>
    <source>
        <strain evidence="2 3">MAFF 305830</strain>
    </source>
</reference>
<sequence length="560" mass="63983">MELAQDPGTAYPPNPLTFVMENYPTPQPQPQPEPSVPAAATTQPMQVDWPQADANDVDTQQQPSEFSQEQYTEGMTRRVQPPRARRTDFGKHSADDLIIDAIERAEREKPIIPPETTFFCTTDNDMMPNMKEVLDSIHPAGTGPVDELPMHSYFRNAEVMRKIRNQELIETPTWREATQQDWDEALAAIPEQWRNIPPDTSLEYYRRHHTRLERLEASVRNREKAKLAHDYHHLKARIAELQQLDTTGFRGDTLEEQANDRTLVLNAAKKLLENRRMKGKVEDGEMEDEEGDGVELREEYGASQAKSATKASRPKKESKWEYYPPDYDLDEEIVVDSSKRKRPKKKPPVKGDKPATVPSKKRKRETAEMEYTYMEEVIPEPEPDDEYVEGPQVATTFKKPKVAAPKRSLGPTMGIFKEKERDERLSKLLDLSRKYNPKRPPRELHPFGAPIPELELWDFDLPQWVRWEESAELGEVQANGEENMAESTGEMEAASEAGVVHGPAEQPQPEDPTTEPDEPMREEQQEDRRVPSPKFKAPSPKFTALLATEEAESSGLSDPD</sequence>
<evidence type="ECO:0000256" key="1">
    <source>
        <dbReference type="SAM" id="MobiDB-lite"/>
    </source>
</evidence>
<proteinExistence type="predicted"/>
<feature type="region of interest" description="Disordered" evidence="1">
    <location>
        <begin position="1"/>
        <end position="43"/>
    </location>
</feature>
<feature type="compositionally biased region" description="Basic residues" evidence="1">
    <location>
        <begin position="339"/>
        <end position="348"/>
    </location>
</feature>
<reference evidence="3" key="2">
    <citation type="submission" date="2015-01" db="EMBL/GenBank/DDBJ databases">
        <title>Evolutionary Origins and Diversification of the Mycorrhizal Mutualists.</title>
        <authorList>
            <consortium name="DOE Joint Genome Institute"/>
            <consortium name="Mycorrhizal Genomics Consortium"/>
            <person name="Kohler A."/>
            <person name="Kuo A."/>
            <person name="Nagy L.G."/>
            <person name="Floudas D."/>
            <person name="Copeland A."/>
            <person name="Barry K.W."/>
            <person name="Cichocki N."/>
            <person name="Veneault-Fourrey C."/>
            <person name="LaButti K."/>
            <person name="Lindquist E.A."/>
            <person name="Lipzen A."/>
            <person name="Lundell T."/>
            <person name="Morin E."/>
            <person name="Murat C."/>
            <person name="Riley R."/>
            <person name="Ohm R."/>
            <person name="Sun H."/>
            <person name="Tunlid A."/>
            <person name="Henrissat B."/>
            <person name="Grigoriev I.V."/>
            <person name="Hibbett D.S."/>
            <person name="Martin F."/>
        </authorList>
    </citation>
    <scope>NUCLEOTIDE SEQUENCE [LARGE SCALE GENOMIC DNA]</scope>
    <source>
        <strain evidence="3">MAFF 305830</strain>
    </source>
</reference>
<protein>
    <recommendedName>
        <fullName evidence="4">Something about silencing protein 4 domain-containing protein</fullName>
    </recommendedName>
</protein>
<feature type="compositionally biased region" description="Polar residues" evidence="1">
    <location>
        <begin position="57"/>
        <end position="73"/>
    </location>
</feature>
<feature type="region of interest" description="Disordered" evidence="1">
    <location>
        <begin position="472"/>
        <end position="560"/>
    </location>
</feature>
<dbReference type="AlphaFoldDB" id="A0A0C3AW95"/>
<dbReference type="Proteomes" id="UP000054097">
    <property type="component" value="Unassembled WGS sequence"/>
</dbReference>
<name>A0A0C3AW95_SERVB</name>